<protein>
    <submittedName>
        <fullName evidence="2">Membrane protein</fullName>
    </submittedName>
</protein>
<keyword evidence="3" id="KW-1185">Reference proteome</keyword>
<feature type="transmembrane region" description="Helical" evidence="1">
    <location>
        <begin position="9"/>
        <end position="26"/>
    </location>
</feature>
<keyword evidence="1" id="KW-0472">Membrane</keyword>
<dbReference type="EMBL" id="JDST02000053">
    <property type="protein sequence ID" value="KFB76506.1"/>
    <property type="molecule type" value="Genomic_DNA"/>
</dbReference>
<organism evidence="2 3">
    <name type="scientific">Candidatus Accumulibacter cognatus</name>
    <dbReference type="NCBI Taxonomy" id="2954383"/>
    <lineage>
        <taxon>Bacteria</taxon>
        <taxon>Pseudomonadati</taxon>
        <taxon>Pseudomonadota</taxon>
        <taxon>Betaproteobacteria</taxon>
        <taxon>Candidatus Accumulibacter</taxon>
    </lineage>
</organism>
<dbReference type="Proteomes" id="UP000021315">
    <property type="component" value="Unassembled WGS sequence"/>
</dbReference>
<dbReference type="STRING" id="1453999.AW06_002416"/>
<evidence type="ECO:0000313" key="2">
    <source>
        <dbReference type="EMBL" id="KFB76506.1"/>
    </source>
</evidence>
<evidence type="ECO:0000256" key="1">
    <source>
        <dbReference type="SAM" id="Phobius"/>
    </source>
</evidence>
<feature type="transmembrane region" description="Helical" evidence="1">
    <location>
        <begin position="144"/>
        <end position="165"/>
    </location>
</feature>
<keyword evidence="1" id="KW-1133">Transmembrane helix</keyword>
<name>A0A080M688_9PROT</name>
<gene>
    <name evidence="2" type="ORF">AW06_002416</name>
</gene>
<evidence type="ECO:0000313" key="3">
    <source>
        <dbReference type="Proteomes" id="UP000021315"/>
    </source>
</evidence>
<reference evidence="2" key="1">
    <citation type="submission" date="2014-02" db="EMBL/GenBank/DDBJ databases">
        <title>Expanding our view of genomic diversity in Candidatus Accumulibacter clades.</title>
        <authorList>
            <person name="Skennerton C.T."/>
            <person name="Barr J.J."/>
            <person name="Slater F.R."/>
            <person name="Bond P.L."/>
            <person name="Tyson G.W."/>
        </authorList>
    </citation>
    <scope>NUCLEOTIDE SEQUENCE [LARGE SCALE GENOMIC DNA]</scope>
</reference>
<proteinExistence type="predicted"/>
<feature type="transmembrane region" description="Helical" evidence="1">
    <location>
        <begin position="171"/>
        <end position="191"/>
    </location>
</feature>
<accession>A0A080M688</accession>
<keyword evidence="1" id="KW-0812">Transmembrane</keyword>
<dbReference type="RefSeq" id="WP_034949503.1">
    <property type="nucleotide sequence ID" value="NZ_JDST02000053.1"/>
</dbReference>
<sequence length="224" mass="24342">MTVITPANLLRVSSLAGLLIAWTWLAHETSAGESASDLAVAVASAPIVAVVVLLLWRVDPRQRGLPATGGLAATLILAWQWQALRHNVALLYYLQHAGTNLALGLLFGRSLIGQGEPLVTRFARLAHHGVVSDAQVRYTRQVTIAWTVYFGMTAGLSTALFLLASPIVWSTFANLLTMPLLGLMFAGEYLVRHRVLPPADRTRIADTIRGYREARQPGSLANDR</sequence>
<feature type="transmembrane region" description="Helical" evidence="1">
    <location>
        <begin position="38"/>
        <end position="58"/>
    </location>
</feature>
<comment type="caution">
    <text evidence="2">The sequence shown here is derived from an EMBL/GenBank/DDBJ whole genome shotgun (WGS) entry which is preliminary data.</text>
</comment>
<dbReference type="AlphaFoldDB" id="A0A080M688"/>